<evidence type="ECO:0000313" key="3">
    <source>
        <dbReference type="Proteomes" id="UP001221898"/>
    </source>
</evidence>
<protein>
    <submittedName>
        <fullName evidence="2">Uncharacterized protein</fullName>
    </submittedName>
</protein>
<accession>A0AAD7S3I7</accession>
<evidence type="ECO:0000256" key="1">
    <source>
        <dbReference type="SAM" id="MobiDB-lite"/>
    </source>
</evidence>
<name>A0AAD7S3I7_9TELE</name>
<keyword evidence="3" id="KW-1185">Reference proteome</keyword>
<dbReference type="EMBL" id="JAINUG010000119">
    <property type="protein sequence ID" value="KAJ8395163.1"/>
    <property type="molecule type" value="Genomic_DNA"/>
</dbReference>
<comment type="caution">
    <text evidence="2">The sequence shown here is derived from an EMBL/GenBank/DDBJ whole genome shotgun (WGS) entry which is preliminary data.</text>
</comment>
<organism evidence="2 3">
    <name type="scientific">Aldrovandia affinis</name>
    <dbReference type="NCBI Taxonomy" id="143900"/>
    <lineage>
        <taxon>Eukaryota</taxon>
        <taxon>Metazoa</taxon>
        <taxon>Chordata</taxon>
        <taxon>Craniata</taxon>
        <taxon>Vertebrata</taxon>
        <taxon>Euteleostomi</taxon>
        <taxon>Actinopterygii</taxon>
        <taxon>Neopterygii</taxon>
        <taxon>Teleostei</taxon>
        <taxon>Notacanthiformes</taxon>
        <taxon>Halosauridae</taxon>
        <taxon>Aldrovandia</taxon>
    </lineage>
</organism>
<dbReference type="Proteomes" id="UP001221898">
    <property type="component" value="Unassembled WGS sequence"/>
</dbReference>
<dbReference type="AlphaFoldDB" id="A0AAD7S3I7"/>
<feature type="region of interest" description="Disordered" evidence="1">
    <location>
        <begin position="49"/>
        <end position="69"/>
    </location>
</feature>
<reference evidence="2" key="1">
    <citation type="journal article" date="2023" name="Science">
        <title>Genome structures resolve the early diversification of teleost fishes.</title>
        <authorList>
            <person name="Parey E."/>
            <person name="Louis A."/>
            <person name="Montfort J."/>
            <person name="Bouchez O."/>
            <person name="Roques C."/>
            <person name="Iampietro C."/>
            <person name="Lluch J."/>
            <person name="Castinel A."/>
            <person name="Donnadieu C."/>
            <person name="Desvignes T."/>
            <person name="Floi Bucao C."/>
            <person name="Jouanno E."/>
            <person name="Wen M."/>
            <person name="Mejri S."/>
            <person name="Dirks R."/>
            <person name="Jansen H."/>
            <person name="Henkel C."/>
            <person name="Chen W.J."/>
            <person name="Zahm M."/>
            <person name="Cabau C."/>
            <person name="Klopp C."/>
            <person name="Thompson A.W."/>
            <person name="Robinson-Rechavi M."/>
            <person name="Braasch I."/>
            <person name="Lecointre G."/>
            <person name="Bobe J."/>
            <person name="Postlethwait J.H."/>
            <person name="Berthelot C."/>
            <person name="Roest Crollius H."/>
            <person name="Guiguen Y."/>
        </authorList>
    </citation>
    <scope>NUCLEOTIDE SEQUENCE</scope>
    <source>
        <strain evidence="2">NC1722</strain>
    </source>
</reference>
<proteinExistence type="predicted"/>
<gene>
    <name evidence="2" type="ORF">AAFF_G00036190</name>
</gene>
<sequence>MPGPGELWGLRLMREGVQARLRDPDHRWALQTGLLQPNDKEGERALSVSIPQDPQQFYPKPPMEPRTTA</sequence>
<feature type="compositionally biased region" description="Pro residues" evidence="1">
    <location>
        <begin position="59"/>
        <end position="69"/>
    </location>
</feature>
<evidence type="ECO:0000313" key="2">
    <source>
        <dbReference type="EMBL" id="KAJ8395163.1"/>
    </source>
</evidence>